<protein>
    <submittedName>
        <fullName evidence="4">Uncharacterized protein</fullName>
    </submittedName>
</protein>
<dbReference type="InterPro" id="IPR002347">
    <property type="entry name" value="SDR_fam"/>
</dbReference>
<evidence type="ECO:0000313" key="5">
    <source>
        <dbReference type="Proteomes" id="UP000224854"/>
    </source>
</evidence>
<keyword evidence="5" id="KW-1185">Reference proteome</keyword>
<dbReference type="Gene3D" id="3.40.50.720">
    <property type="entry name" value="NAD(P)-binding Rossmann-like Domain"/>
    <property type="match status" value="1"/>
</dbReference>
<gene>
    <name evidence="4" type="ORF">CDD82_742</name>
</gene>
<name>A0A2C5XDA3_9HYPO</name>
<dbReference type="OrthoDB" id="5296at2759"/>
<dbReference type="PANTHER" id="PTHR44229">
    <property type="entry name" value="15-HYDROXYPROSTAGLANDIN DEHYDROGENASE [NAD(+)]"/>
    <property type="match status" value="1"/>
</dbReference>
<sequence length="281" mass="30466">MADLRLNPEAIELLNTYAPRGTEDANSRKDINGHGRPTAHFHKTDVTSWPQLLALWEATLAAFPSINIVVPGAGIYELGKNSFWDAPKSKTNPNSNSQDAADSEPGNYNLININLVAPIRLSQLAIGYWTQKKERTPGDANLLLFGSLAGRCQVLPTPLYVASKHGIHGFARSLGPLRDSIGIRVGCIAPGPVRTELFKGYEVMLKDAETIPTRQVADAMMQLVVNDAYGDGTILEIYPGKTYVVPVFNAAPIGEEEFTFPGLGVWNDQILGNLGTNGLQV</sequence>
<evidence type="ECO:0000256" key="1">
    <source>
        <dbReference type="ARBA" id="ARBA00006484"/>
    </source>
</evidence>
<dbReference type="InterPro" id="IPR036291">
    <property type="entry name" value="NAD(P)-bd_dom_sf"/>
</dbReference>
<dbReference type="Pfam" id="PF00106">
    <property type="entry name" value="adh_short"/>
    <property type="match status" value="1"/>
</dbReference>
<reference evidence="4 5" key="1">
    <citation type="submission" date="2017-06" db="EMBL/GenBank/DDBJ databases">
        <title>Ant-infecting Ophiocordyceps genomes reveal a high diversity of potential behavioral manipulation genes and a possible major role for enterotoxins.</title>
        <authorList>
            <person name="De Bekker C."/>
            <person name="Evans H.C."/>
            <person name="Brachmann A."/>
            <person name="Hughes D.P."/>
        </authorList>
    </citation>
    <scope>NUCLEOTIDE SEQUENCE [LARGE SCALE GENOMIC DNA]</scope>
    <source>
        <strain evidence="4 5">1348a</strain>
    </source>
</reference>
<dbReference type="InterPro" id="IPR020904">
    <property type="entry name" value="Sc_DH/Rdtase_CS"/>
</dbReference>
<dbReference type="AlphaFoldDB" id="A0A2C5XDA3"/>
<dbReference type="EMBL" id="NJEU01001190">
    <property type="protein sequence ID" value="PHH68199.1"/>
    <property type="molecule type" value="Genomic_DNA"/>
</dbReference>
<dbReference type="PROSITE" id="PS00061">
    <property type="entry name" value="ADH_SHORT"/>
    <property type="match status" value="1"/>
</dbReference>
<comment type="caution">
    <text evidence="4">The sequence shown here is derived from an EMBL/GenBank/DDBJ whole genome shotgun (WGS) entry which is preliminary data.</text>
</comment>
<evidence type="ECO:0000313" key="4">
    <source>
        <dbReference type="EMBL" id="PHH68199.1"/>
    </source>
</evidence>
<proteinExistence type="inferred from homology"/>
<keyword evidence="2" id="KW-0521">NADP</keyword>
<dbReference type="GO" id="GO:0005737">
    <property type="term" value="C:cytoplasm"/>
    <property type="evidence" value="ECO:0007669"/>
    <property type="project" value="TreeGrafter"/>
</dbReference>
<dbReference type="GO" id="GO:0016616">
    <property type="term" value="F:oxidoreductase activity, acting on the CH-OH group of donors, NAD or NADP as acceptor"/>
    <property type="evidence" value="ECO:0007669"/>
    <property type="project" value="TreeGrafter"/>
</dbReference>
<dbReference type="PRINTS" id="PR00081">
    <property type="entry name" value="GDHRDH"/>
</dbReference>
<dbReference type="Proteomes" id="UP000224854">
    <property type="component" value="Unassembled WGS sequence"/>
</dbReference>
<keyword evidence="3" id="KW-0560">Oxidoreductase</keyword>
<comment type="similarity">
    <text evidence="1">Belongs to the short-chain dehydrogenases/reductases (SDR) family.</text>
</comment>
<accession>A0A2C5XDA3</accession>
<evidence type="ECO:0000256" key="2">
    <source>
        <dbReference type="ARBA" id="ARBA00022857"/>
    </source>
</evidence>
<organism evidence="4 5">
    <name type="scientific">Ophiocordyceps australis</name>
    <dbReference type="NCBI Taxonomy" id="1399860"/>
    <lineage>
        <taxon>Eukaryota</taxon>
        <taxon>Fungi</taxon>
        <taxon>Dikarya</taxon>
        <taxon>Ascomycota</taxon>
        <taxon>Pezizomycotina</taxon>
        <taxon>Sordariomycetes</taxon>
        <taxon>Hypocreomycetidae</taxon>
        <taxon>Hypocreales</taxon>
        <taxon>Ophiocordycipitaceae</taxon>
        <taxon>Ophiocordyceps</taxon>
    </lineage>
</organism>
<dbReference type="PANTHER" id="PTHR44229:SF4">
    <property type="entry name" value="15-HYDROXYPROSTAGLANDIN DEHYDROGENASE [NAD(+)]"/>
    <property type="match status" value="1"/>
</dbReference>
<dbReference type="SUPFAM" id="SSF51735">
    <property type="entry name" value="NAD(P)-binding Rossmann-fold domains"/>
    <property type="match status" value="1"/>
</dbReference>
<evidence type="ECO:0000256" key="3">
    <source>
        <dbReference type="ARBA" id="ARBA00023002"/>
    </source>
</evidence>